<dbReference type="EMBL" id="CP039704">
    <property type="protein sequence ID" value="QCI80427.1"/>
    <property type="molecule type" value="Genomic_DNA"/>
</dbReference>
<proteinExistence type="predicted"/>
<dbReference type="Proteomes" id="UP000298714">
    <property type="component" value="Chromosome"/>
</dbReference>
<dbReference type="InterPro" id="IPR022742">
    <property type="entry name" value="Hydrolase_4"/>
</dbReference>
<evidence type="ECO:0000313" key="2">
    <source>
        <dbReference type="EMBL" id="QCI80427.1"/>
    </source>
</evidence>
<dbReference type="SUPFAM" id="SSF53474">
    <property type="entry name" value="alpha/beta-Hydrolases"/>
    <property type="match status" value="1"/>
</dbReference>
<sequence length="179" mass="19246">MIARPWSSGPSCSRRCCGSVRRQSLDAGAVDSILRGGAGVRCAFCSRAGAFDAAARTRSARLLTTDPARQLDESWWAAQNPALVSGGVSFGWLRAAFQSVALLERSGYLEAIRTPLMVLASGDDRIVDLSATQAACARLPHAAMHIIAGAQHELLRERDALRMATLRQIRDFLRAPTAP</sequence>
<keyword evidence="3" id="KW-1185">Reference proteome</keyword>
<dbReference type="AlphaFoldDB" id="A0A4D7CAH1"/>
<evidence type="ECO:0000259" key="1">
    <source>
        <dbReference type="Pfam" id="PF12146"/>
    </source>
</evidence>
<dbReference type="Gene3D" id="3.40.50.1820">
    <property type="entry name" value="alpha/beta hydrolase"/>
    <property type="match status" value="1"/>
</dbReference>
<accession>A0A4D7CAH1</accession>
<feature type="domain" description="Serine aminopeptidase S33" evidence="1">
    <location>
        <begin position="62"/>
        <end position="159"/>
    </location>
</feature>
<dbReference type="KEGG" id="hgn:E6W36_15625"/>
<protein>
    <recommendedName>
        <fullName evidence="1">Serine aminopeptidase S33 domain-containing protein</fullName>
    </recommendedName>
</protein>
<name>A0A4D7CAH1_9SPHN</name>
<organism evidence="2 3">
    <name type="scientific">Hankyongella ginsenosidimutans</name>
    <dbReference type="NCBI Taxonomy" id="1763828"/>
    <lineage>
        <taxon>Bacteria</taxon>
        <taxon>Pseudomonadati</taxon>
        <taxon>Pseudomonadota</taxon>
        <taxon>Alphaproteobacteria</taxon>
        <taxon>Sphingomonadales</taxon>
        <taxon>Sphingomonadaceae</taxon>
        <taxon>Hankyongella</taxon>
    </lineage>
</organism>
<evidence type="ECO:0000313" key="3">
    <source>
        <dbReference type="Proteomes" id="UP000298714"/>
    </source>
</evidence>
<reference evidence="3" key="1">
    <citation type="submission" date="2019-04" db="EMBL/GenBank/DDBJ databases">
        <title>Complete genome sequence of Sphingomonas sp. W1-2-3.</title>
        <authorList>
            <person name="Im W.T."/>
        </authorList>
    </citation>
    <scope>NUCLEOTIDE SEQUENCE [LARGE SCALE GENOMIC DNA]</scope>
    <source>
        <strain evidence="3">W1-2-3</strain>
    </source>
</reference>
<dbReference type="InterPro" id="IPR029058">
    <property type="entry name" value="AB_hydrolase_fold"/>
</dbReference>
<dbReference type="Pfam" id="PF12146">
    <property type="entry name" value="Hydrolase_4"/>
    <property type="match status" value="1"/>
</dbReference>
<gene>
    <name evidence="2" type="ORF">E6W36_15625</name>
</gene>